<dbReference type="Gene3D" id="3.60.60.10">
    <property type="entry name" value="Penicillin V Acylase, Chain A"/>
    <property type="match status" value="1"/>
</dbReference>
<dbReference type="AlphaFoldDB" id="A0AAE9YH09"/>
<evidence type="ECO:0000313" key="2">
    <source>
        <dbReference type="EMBL" id="WCO68327.1"/>
    </source>
</evidence>
<dbReference type="GO" id="GO:0006508">
    <property type="term" value="P:proteolysis"/>
    <property type="evidence" value="ECO:0007669"/>
    <property type="project" value="UniProtKB-KW"/>
</dbReference>
<dbReference type="PANTHER" id="PTHR12994:SF17">
    <property type="entry name" value="LD30995P"/>
    <property type="match status" value="1"/>
</dbReference>
<keyword evidence="1 2" id="KW-0224">Dipeptidase</keyword>
<dbReference type="GO" id="GO:0070004">
    <property type="term" value="F:cysteine-type exopeptidase activity"/>
    <property type="evidence" value="ECO:0007669"/>
    <property type="project" value="InterPro"/>
</dbReference>
<organism evidence="2 3">
    <name type="scientific">Iamia majanohamensis</name>
    <dbReference type="NCBI Taxonomy" id="467976"/>
    <lineage>
        <taxon>Bacteria</taxon>
        <taxon>Bacillati</taxon>
        <taxon>Actinomycetota</taxon>
        <taxon>Acidimicrobiia</taxon>
        <taxon>Acidimicrobiales</taxon>
        <taxon>Iamiaceae</taxon>
        <taxon>Iamia</taxon>
    </lineage>
</organism>
<keyword evidence="1 2" id="KW-0378">Hydrolase</keyword>
<dbReference type="EMBL" id="CP116942">
    <property type="protein sequence ID" value="WCO68327.1"/>
    <property type="molecule type" value="Genomic_DNA"/>
</dbReference>
<dbReference type="KEGG" id="ima:PO878_06245"/>
<dbReference type="GO" id="GO:0016805">
    <property type="term" value="F:dipeptidase activity"/>
    <property type="evidence" value="ECO:0007669"/>
    <property type="project" value="UniProtKB-KW"/>
</dbReference>
<dbReference type="PANTHER" id="PTHR12994">
    <property type="entry name" value="SECERNIN"/>
    <property type="match status" value="1"/>
</dbReference>
<proteinExistence type="inferred from homology"/>
<dbReference type="Proteomes" id="UP001216390">
    <property type="component" value="Chromosome"/>
</dbReference>
<reference evidence="2" key="1">
    <citation type="submission" date="2023-01" db="EMBL/GenBank/DDBJ databases">
        <title>The diversity of Class Acidimicrobiia in South China Sea sediment environments and the proposal of Iamia marina sp. nov., a novel species of the genus Iamia.</title>
        <authorList>
            <person name="He Y."/>
            <person name="Tian X."/>
        </authorList>
    </citation>
    <scope>NUCLEOTIDE SEQUENCE</scope>
    <source>
        <strain evidence="2">DSM 19957</strain>
    </source>
</reference>
<keyword evidence="1" id="KW-0645">Protease</keyword>
<protein>
    <recommendedName>
        <fullName evidence="1">Dipeptidase</fullName>
        <ecNumber evidence="1">3.4.-.-</ecNumber>
    </recommendedName>
</protein>
<accession>A0AAE9YH09</accession>
<evidence type="ECO:0000256" key="1">
    <source>
        <dbReference type="RuleBase" id="RU364089"/>
    </source>
</evidence>
<dbReference type="InterPro" id="IPR005322">
    <property type="entry name" value="Peptidase_C69"/>
</dbReference>
<comment type="catalytic activity">
    <reaction evidence="1">
        <text>an L-aminoacyl-L-amino acid + H2O = 2 an L-alpha-amino acid</text>
        <dbReference type="Rhea" id="RHEA:48940"/>
        <dbReference type="ChEBI" id="CHEBI:15377"/>
        <dbReference type="ChEBI" id="CHEBI:59869"/>
        <dbReference type="ChEBI" id="CHEBI:77460"/>
    </reaction>
</comment>
<sequence length="342" mass="36569">MCDTLVALAPATAAGTTLFAKNSDRPPHERQVVEHHPPRREEVTRATHVELPGHPEPTFAVTGSRPTWMWGMEHGVNEAGVAVGNEMIFTLDDPRDAPVALTGMDLVRLALERAANATAAVATLTSLLEAHGQGGSGHDHDDVPYWSSFLVADPASAWVVETSGRTWAAEEVDRTRAISNRTTIPSFDAIHRSAQEAASPFVDPRWEAGREMLADRPVTDNGLRAHLRAHVGGDDGWTVCMHVDGLEATTASVVAALRPDGPPWARFLLGSPCRSVYVPLRVGEPLGAVPAPDRFAALTDAHRGALDDLEADLDAAVADDPGPGWNAEAWSRVTATLDRLGV</sequence>
<dbReference type="RefSeq" id="WP_272737844.1">
    <property type="nucleotide sequence ID" value="NZ_CP116942.1"/>
</dbReference>
<comment type="similarity">
    <text evidence="1">Belongs to the peptidase C69 family.</text>
</comment>
<evidence type="ECO:0000313" key="3">
    <source>
        <dbReference type="Proteomes" id="UP001216390"/>
    </source>
</evidence>
<dbReference type="EC" id="3.4.-.-" evidence="1"/>
<keyword evidence="3" id="KW-1185">Reference proteome</keyword>
<gene>
    <name evidence="2" type="ORF">PO878_06245</name>
</gene>
<dbReference type="Pfam" id="PF03577">
    <property type="entry name" value="Peptidase_C69"/>
    <property type="match status" value="1"/>
</dbReference>
<name>A0AAE9YH09_9ACTN</name>